<feature type="domain" description="K Homology" evidence="7">
    <location>
        <begin position="1184"/>
        <end position="1254"/>
    </location>
</feature>
<accession>A0AAD4N7D5</accession>
<feature type="domain" description="K Homology" evidence="7">
    <location>
        <begin position="957"/>
        <end position="1033"/>
    </location>
</feature>
<gene>
    <name evidence="8" type="ORF">DdX_05284</name>
</gene>
<evidence type="ECO:0000313" key="8">
    <source>
        <dbReference type="EMBL" id="KAI1719924.1"/>
    </source>
</evidence>
<feature type="region of interest" description="Disordered" evidence="6">
    <location>
        <begin position="1"/>
        <end position="25"/>
    </location>
</feature>
<dbReference type="SMART" id="SM00322">
    <property type="entry name" value="KH"/>
    <property type="match status" value="14"/>
</dbReference>
<evidence type="ECO:0000256" key="6">
    <source>
        <dbReference type="SAM" id="MobiDB-lite"/>
    </source>
</evidence>
<evidence type="ECO:0000313" key="9">
    <source>
        <dbReference type="Proteomes" id="UP001201812"/>
    </source>
</evidence>
<dbReference type="CDD" id="cd22414">
    <property type="entry name" value="KH-I_Vigilin_rpt11"/>
    <property type="match status" value="1"/>
</dbReference>
<proteinExistence type="predicted"/>
<keyword evidence="3" id="KW-0677">Repeat</keyword>
<dbReference type="InterPro" id="IPR036612">
    <property type="entry name" value="KH_dom_type_1_sf"/>
</dbReference>
<feature type="domain" description="K Homology" evidence="7">
    <location>
        <begin position="1112"/>
        <end position="1180"/>
    </location>
</feature>
<dbReference type="PANTHER" id="PTHR10627">
    <property type="entry name" value="SCP160"/>
    <property type="match status" value="1"/>
</dbReference>
<dbReference type="InterPro" id="IPR057778">
    <property type="entry name" value="KH_Vigilin_N"/>
</dbReference>
<dbReference type="CDD" id="cd22408">
    <property type="entry name" value="KH-I_Vigilin_rpt4"/>
    <property type="match status" value="1"/>
</dbReference>
<dbReference type="InterPro" id="IPR004088">
    <property type="entry name" value="KH_dom_type_1"/>
</dbReference>
<dbReference type="PROSITE" id="PS50084">
    <property type="entry name" value="KH_TYPE_1"/>
    <property type="match status" value="12"/>
</dbReference>
<sequence>MNGIPNNAADMTSTAPPPQPHPNVESVFAVPNGIDLSNVLSSMDNGVNGGAGSGIVGGDGTFVLAPGAERQHLLHHQMQYQHPPPGVFPPTNGLLGQGPGIPIHQQPHMVAGPSGMAGKPPQQTVDGNKLVMDYSTDFPKLPDAPVAVAPTANAWSRRPAIKSTEVTEAFKLQANERASRKQFGNVSEEQQKCNQVAAACGTKIELCEAKDQSLTILITGKRQNVEEARARLIRELQTQANTEVSIPKEYHGHIIGKEGSRLRQLEKDYLCRIYMPGRDEKSDTIKIVGPNEYIGEAARRIKDIGDEMSKQGTEVLQIPRDFYPWIRGPFNENLDRIISETNAKINIPPHSAKGETIVITGEREGVEQAAKEIRAIYESKKNAIKSLTCKVPKAQHRFIIGTKRSGIDEILRDTDVIVDVPAEDDESETITLRGQPAKLGDALSQVYAKASSIISMEIRYSEWMRRFLIGPKGATLQSLVPKQEKLKLEFEDGGLIYLEGPPEVVKAANAALSAEIARLTKELSSEVVKVAPNLHRHIIGRNGTLVNKLKDENDVQISIPNESSNSDEIKIEGKKDGVQKSVAAIKEIVKRLENEKSRDIVIEHRFHGQVIGKSGEHTQKWRKEFPTVSISFPDATNKSDIVNLRGDKKEVDKLYTAMSKLVKDLQESNYQDTVSIFKEYYKHIIGKNGANINRIRDETQTRIELPAQGDGRITVIGKKENVDKAIAQLNKIQNELASIVTTEFTIPNRIHTRLLSNGRRLIRDIEDEFGGVHILFPKEKGSDKVAIRGPKEDVAKAENALKEVAKHCEQTTEEVSISTKPEFVRFLIGRDGANVKKLREKYPTVRIVFPLESDQDHQILLIGKKDEVEAVKKIYDKQIAELNETVEISMDVDPKYHRHFITRSAEVLKEIQNQNGGCQISFPRQETNDSKVTIKGSKSCVESAKARIEEIVGDLIAQVTINVEIAEAHHRSLMPHLNELRSKYNVRIKVPDRGTTNENGTTVDGIGAADLVQITGRDTKCEDAKQALIALIPVTKTVTVPLEYHRSLIGRGGEAIRTFMSNYAVRVKVPTENEQSEEIAVTGTNENVDAAIANITEQVAEFDRQADDRKLRSFKIQIDVPLKYHQRLIGPGGAKVKEMIARHDVQIHIPRSESGSETINITGYEANCNACRDEIEETVRRLESLISQEISLDVRFHPRVIGMRGKNLRKIEEEFGVEIRMPARNDPHPDLVVVSGQSEDAVYDCCDKLRVMEEDYISDMTDRGYFNARREEPKVEQKSQPQVQITGAPWQLDSMEQFPAMGSSSAPSAQPAHGAAGVWGSRRW</sequence>
<feature type="domain" description="K Homology" evidence="7">
    <location>
        <begin position="383"/>
        <end position="451"/>
    </location>
</feature>
<feature type="domain" description="K Homology" evidence="7">
    <location>
        <begin position="809"/>
        <end position="880"/>
    </location>
</feature>
<dbReference type="Pfam" id="PF24668">
    <property type="entry name" value="KH_Vigilin"/>
    <property type="match status" value="1"/>
</dbReference>
<comment type="caution">
    <text evidence="8">The sequence shown here is derived from an EMBL/GenBank/DDBJ whole genome shotgun (WGS) entry which is preliminary data.</text>
</comment>
<feature type="domain" description="K Homology" evidence="7">
    <location>
        <begin position="452"/>
        <end position="517"/>
    </location>
</feature>
<evidence type="ECO:0000256" key="1">
    <source>
        <dbReference type="ARBA" id="ARBA00004496"/>
    </source>
</evidence>
<feature type="domain" description="K Homology" evidence="7">
    <location>
        <begin position="238"/>
        <end position="306"/>
    </location>
</feature>
<dbReference type="CDD" id="cd22411">
    <property type="entry name" value="KH-I_Vigilin_rpt8"/>
    <property type="match status" value="1"/>
</dbReference>
<dbReference type="SUPFAM" id="SSF54791">
    <property type="entry name" value="Eukaryotic type KH-domain (KH-domain type I)"/>
    <property type="match status" value="12"/>
</dbReference>
<dbReference type="GO" id="GO:0003729">
    <property type="term" value="F:mRNA binding"/>
    <property type="evidence" value="ECO:0007669"/>
    <property type="project" value="TreeGrafter"/>
</dbReference>
<dbReference type="Pfam" id="PF00013">
    <property type="entry name" value="KH_1"/>
    <property type="match status" value="12"/>
</dbReference>
<feature type="domain" description="K Homology" evidence="7">
    <location>
        <begin position="668"/>
        <end position="734"/>
    </location>
</feature>
<name>A0AAD4N7D5_9BILA</name>
<dbReference type="Gene3D" id="3.30.1370.10">
    <property type="entry name" value="K Homology domain, type 1"/>
    <property type="match status" value="14"/>
</dbReference>
<organism evidence="8 9">
    <name type="scientific">Ditylenchus destructor</name>
    <dbReference type="NCBI Taxonomy" id="166010"/>
    <lineage>
        <taxon>Eukaryota</taxon>
        <taxon>Metazoa</taxon>
        <taxon>Ecdysozoa</taxon>
        <taxon>Nematoda</taxon>
        <taxon>Chromadorea</taxon>
        <taxon>Rhabditida</taxon>
        <taxon>Tylenchina</taxon>
        <taxon>Tylenchomorpha</taxon>
        <taxon>Sphaerularioidea</taxon>
        <taxon>Anguinidae</taxon>
        <taxon>Anguininae</taxon>
        <taxon>Ditylenchus</taxon>
    </lineage>
</organism>
<keyword evidence="4 5" id="KW-0694">RNA-binding</keyword>
<dbReference type="EMBL" id="JAKKPZ010000006">
    <property type="protein sequence ID" value="KAI1719924.1"/>
    <property type="molecule type" value="Genomic_DNA"/>
</dbReference>
<feature type="domain" description="K Homology" evidence="7">
    <location>
        <begin position="522"/>
        <end position="590"/>
    </location>
</feature>
<reference evidence="8" key="1">
    <citation type="submission" date="2022-01" db="EMBL/GenBank/DDBJ databases">
        <title>Genome Sequence Resource for Two Populations of Ditylenchus destructor, the Migratory Endoparasitic Phytonematode.</title>
        <authorList>
            <person name="Zhang H."/>
            <person name="Lin R."/>
            <person name="Xie B."/>
        </authorList>
    </citation>
    <scope>NUCLEOTIDE SEQUENCE</scope>
    <source>
        <strain evidence="8">BazhouSP</strain>
    </source>
</reference>
<evidence type="ECO:0000256" key="5">
    <source>
        <dbReference type="PROSITE-ProRule" id="PRU00117"/>
    </source>
</evidence>
<protein>
    <submittedName>
        <fullName evidence="8">KH domain-containing protein</fullName>
    </submittedName>
</protein>
<feature type="domain" description="K Homology" evidence="7">
    <location>
        <begin position="884"/>
        <end position="953"/>
    </location>
</feature>
<dbReference type="CDD" id="cd02394">
    <property type="entry name" value="KH-I_Vigilin_rpt6"/>
    <property type="match status" value="1"/>
</dbReference>
<dbReference type="Proteomes" id="UP001201812">
    <property type="component" value="Unassembled WGS sequence"/>
</dbReference>
<feature type="domain" description="K Homology" evidence="7">
    <location>
        <begin position="310"/>
        <end position="378"/>
    </location>
</feature>
<dbReference type="PANTHER" id="PTHR10627:SF31">
    <property type="entry name" value="DODECA-SATELLITE-BINDING PROTEIN 1, ISOFORM A"/>
    <property type="match status" value="1"/>
</dbReference>
<keyword evidence="9" id="KW-1185">Reference proteome</keyword>
<evidence type="ECO:0000256" key="4">
    <source>
        <dbReference type="ARBA" id="ARBA00022884"/>
    </source>
</evidence>
<dbReference type="InterPro" id="IPR004087">
    <property type="entry name" value="KH_dom"/>
</dbReference>
<feature type="domain" description="K Homology" evidence="7">
    <location>
        <begin position="594"/>
        <end position="663"/>
    </location>
</feature>
<evidence type="ECO:0000256" key="2">
    <source>
        <dbReference type="ARBA" id="ARBA00022490"/>
    </source>
</evidence>
<feature type="domain" description="K Homology" evidence="7">
    <location>
        <begin position="1034"/>
        <end position="1100"/>
    </location>
</feature>
<feature type="domain" description="K Homology" evidence="7">
    <location>
        <begin position="738"/>
        <end position="806"/>
    </location>
</feature>
<evidence type="ECO:0000259" key="7">
    <source>
        <dbReference type="SMART" id="SM00322"/>
    </source>
</evidence>
<evidence type="ECO:0000256" key="3">
    <source>
        <dbReference type="ARBA" id="ARBA00022737"/>
    </source>
</evidence>
<keyword evidence="2" id="KW-0963">Cytoplasm</keyword>
<dbReference type="CDD" id="cd22407">
    <property type="entry name" value="KH-I_Vigilin_rpt3"/>
    <property type="match status" value="1"/>
</dbReference>
<dbReference type="CDD" id="cd22417">
    <property type="entry name" value="KH-I_Vigilin_rpt14"/>
    <property type="match status" value="1"/>
</dbReference>
<feature type="region of interest" description="Disordered" evidence="6">
    <location>
        <begin position="1298"/>
        <end position="1324"/>
    </location>
</feature>
<comment type="subcellular location">
    <subcellularLocation>
        <location evidence="1">Cytoplasm</location>
    </subcellularLocation>
</comment>